<organism evidence="1 2">
    <name type="scientific">Mycobacteroides abscessus subsp. abscessus</name>
    <dbReference type="NCBI Taxonomy" id="1185650"/>
    <lineage>
        <taxon>Bacteria</taxon>
        <taxon>Bacillati</taxon>
        <taxon>Actinomycetota</taxon>
        <taxon>Actinomycetes</taxon>
        <taxon>Mycobacteriales</taxon>
        <taxon>Mycobacteriaceae</taxon>
        <taxon>Mycobacteroides</taxon>
        <taxon>Mycobacteroides abscessus</taxon>
    </lineage>
</organism>
<comment type="caution">
    <text evidence="1">The sequence shown here is derived from an EMBL/GenBank/DDBJ whole genome shotgun (WGS) entry which is preliminary data.</text>
</comment>
<reference evidence="1 2" key="1">
    <citation type="submission" date="2016-11" db="EMBL/GenBank/DDBJ databases">
        <authorList>
            <consortium name="Pathogen Informatics"/>
        </authorList>
    </citation>
    <scope>NUCLEOTIDE SEQUENCE [LARGE SCALE GENOMIC DNA]</scope>
    <source>
        <strain evidence="1 2">104</strain>
    </source>
</reference>
<dbReference type="Proteomes" id="UP000185210">
    <property type="component" value="Unassembled WGS sequence"/>
</dbReference>
<name>A0AB38D0X7_9MYCO</name>
<proteinExistence type="predicted"/>
<dbReference type="RefSeq" id="WP_074292910.1">
    <property type="nucleotide sequence ID" value="NZ_FSFF01000001.1"/>
</dbReference>
<protein>
    <submittedName>
        <fullName evidence="1">Uncharacterized protein</fullName>
    </submittedName>
</protein>
<dbReference type="AlphaFoldDB" id="A0AB38D0X7"/>
<evidence type="ECO:0000313" key="2">
    <source>
        <dbReference type="Proteomes" id="UP000185210"/>
    </source>
</evidence>
<evidence type="ECO:0000313" key="1">
    <source>
        <dbReference type="EMBL" id="SIB17799.1"/>
    </source>
</evidence>
<dbReference type="EMBL" id="FSHM01000004">
    <property type="protein sequence ID" value="SIB17799.1"/>
    <property type="molecule type" value="Genomic_DNA"/>
</dbReference>
<gene>
    <name evidence="1" type="ORF">SAMEA2070301_03117</name>
</gene>
<sequence length="119" mass="12392">MSNKRKDSIGVLSKTQGMVKLAKPGPPIAVGTRVTGHNLGAVTHIVSIEAERVGEKRGVGITFNEDGSLNAVSIHSAEGALAEFKPGVHLVIGDTGDVVVFDDDNFYDPSSGDPVVEVP</sequence>
<accession>A0AB38D0X7</accession>